<dbReference type="PANTHER" id="PTHR13847:SF287">
    <property type="entry name" value="FAD-DEPENDENT OXIDOREDUCTASE DOMAIN-CONTAINING PROTEIN 1"/>
    <property type="match status" value="1"/>
</dbReference>
<dbReference type="SUPFAM" id="SSF51905">
    <property type="entry name" value="FAD/NAD(P)-binding domain"/>
    <property type="match status" value="1"/>
</dbReference>
<sequence>MAATALRIALNPSSNDGVAPRRAYSSSTVKISTLSNTSNRTPLFSSSTLSYCGSSNHANRFRPVRVSGSSRVSGSDLHAFDVVIVGAGIIGLTIARQFLLGSNLSVALVDAAVPCAGATGAGQGYIWRVHKTPESEKWELAMRSHHLWEGLAESIQKQGMDPLLALGWKKTGSMLVGRTAEECSLLMRKVKQLADAGLGAEFLSRDDLLSEEPALKLGEECGAAFMPDDCQLDARCAVAFIEKANRSFEAEGRYAEFYYEPVISLLRNESSGEVEGVQTSKNTLHCKKAVVIAAGCWSGSLMHDLIKNSEVELDLPVKPRKGHLLVLENFNSLNLNHGLMEVGYVNHESTVLSSTTSDTSDSRTGYDDTASISMTATMDMSGRLVLGKLLSSDLSLCAYLNHEEVSPTVIEQMPCTMACAYFSGSSRQLVGFNTDINESIIHRIWERAGEFFPVLKEVSLKDLSKSREVRVGLRPYMPGGKPVIGPVPGISKMLLAAGHEGEGLSLALGTAEMVFNMVLENPQLVNPAPFLPL</sequence>
<feature type="domain" description="FAD dependent oxidoreductase" evidence="4">
    <location>
        <begin position="81"/>
        <end position="514"/>
    </location>
</feature>
<reference evidence="5" key="1">
    <citation type="submission" date="2020-06" db="EMBL/GenBank/DDBJ databases">
        <authorList>
            <person name="Li T."/>
            <person name="Hu X."/>
            <person name="Zhang T."/>
            <person name="Song X."/>
            <person name="Zhang H."/>
            <person name="Dai N."/>
            <person name="Sheng W."/>
            <person name="Hou X."/>
            <person name="Wei L."/>
        </authorList>
    </citation>
    <scope>NUCLEOTIDE SEQUENCE</scope>
    <source>
        <strain evidence="5">G02</strain>
        <tissue evidence="5">Leaf</tissue>
    </source>
</reference>
<dbReference type="Gene3D" id="3.30.9.10">
    <property type="entry name" value="D-Amino Acid Oxidase, subunit A, domain 2"/>
    <property type="match status" value="2"/>
</dbReference>
<dbReference type="PANTHER" id="PTHR13847">
    <property type="entry name" value="SARCOSINE DEHYDROGENASE-RELATED"/>
    <property type="match status" value="1"/>
</dbReference>
<evidence type="ECO:0000256" key="1">
    <source>
        <dbReference type="ARBA" id="ARBA00023002"/>
    </source>
</evidence>
<keyword evidence="1" id="KW-0560">Oxidoreductase</keyword>
<evidence type="ECO:0000256" key="3">
    <source>
        <dbReference type="ARBA" id="ARBA00046185"/>
    </source>
</evidence>
<reference evidence="5" key="2">
    <citation type="journal article" date="2024" name="Plant">
        <title>Genomic evolution and insights into agronomic trait innovations of Sesamum species.</title>
        <authorList>
            <person name="Miao H."/>
            <person name="Wang L."/>
            <person name="Qu L."/>
            <person name="Liu H."/>
            <person name="Sun Y."/>
            <person name="Le M."/>
            <person name="Wang Q."/>
            <person name="Wei S."/>
            <person name="Zheng Y."/>
            <person name="Lin W."/>
            <person name="Duan Y."/>
            <person name="Cao H."/>
            <person name="Xiong S."/>
            <person name="Wang X."/>
            <person name="Wei L."/>
            <person name="Li C."/>
            <person name="Ma Q."/>
            <person name="Ju M."/>
            <person name="Zhao R."/>
            <person name="Li G."/>
            <person name="Mu C."/>
            <person name="Tian Q."/>
            <person name="Mei H."/>
            <person name="Zhang T."/>
            <person name="Gao T."/>
            <person name="Zhang H."/>
        </authorList>
    </citation>
    <scope>NUCLEOTIDE SEQUENCE</scope>
    <source>
        <strain evidence="5">G02</strain>
    </source>
</reference>
<evidence type="ECO:0000259" key="4">
    <source>
        <dbReference type="Pfam" id="PF01266"/>
    </source>
</evidence>
<protein>
    <recommendedName>
        <fullName evidence="2">FAD-dependent oxidoreductase domain-containing protein 1</fullName>
    </recommendedName>
</protein>
<name>A0AAW2USN8_SESRA</name>
<proteinExistence type="predicted"/>
<dbReference type="InterPro" id="IPR036188">
    <property type="entry name" value="FAD/NAD-bd_sf"/>
</dbReference>
<dbReference type="GO" id="GO:0005737">
    <property type="term" value="C:cytoplasm"/>
    <property type="evidence" value="ECO:0007669"/>
    <property type="project" value="TreeGrafter"/>
</dbReference>
<organism evidence="5">
    <name type="scientific">Sesamum radiatum</name>
    <name type="common">Black benniseed</name>
    <dbReference type="NCBI Taxonomy" id="300843"/>
    <lineage>
        <taxon>Eukaryota</taxon>
        <taxon>Viridiplantae</taxon>
        <taxon>Streptophyta</taxon>
        <taxon>Embryophyta</taxon>
        <taxon>Tracheophyta</taxon>
        <taxon>Spermatophyta</taxon>
        <taxon>Magnoliopsida</taxon>
        <taxon>eudicotyledons</taxon>
        <taxon>Gunneridae</taxon>
        <taxon>Pentapetalae</taxon>
        <taxon>asterids</taxon>
        <taxon>lamiids</taxon>
        <taxon>Lamiales</taxon>
        <taxon>Pedaliaceae</taxon>
        <taxon>Sesamum</taxon>
    </lineage>
</organism>
<comment type="caution">
    <text evidence="5">The sequence shown here is derived from an EMBL/GenBank/DDBJ whole genome shotgun (WGS) entry which is preliminary data.</text>
</comment>
<dbReference type="GO" id="GO:0016491">
    <property type="term" value="F:oxidoreductase activity"/>
    <property type="evidence" value="ECO:0007669"/>
    <property type="project" value="UniProtKB-KW"/>
</dbReference>
<dbReference type="Gene3D" id="3.50.50.60">
    <property type="entry name" value="FAD/NAD(P)-binding domain"/>
    <property type="match status" value="2"/>
</dbReference>
<accession>A0AAW2USN8</accession>
<dbReference type="AlphaFoldDB" id="A0AAW2USN8"/>
<dbReference type="InterPro" id="IPR006076">
    <property type="entry name" value="FAD-dep_OxRdtase"/>
</dbReference>
<gene>
    <name evidence="5" type="ORF">Sradi_1355200</name>
</gene>
<evidence type="ECO:0000313" key="5">
    <source>
        <dbReference type="EMBL" id="KAL0419417.1"/>
    </source>
</evidence>
<dbReference type="EMBL" id="JACGWJ010000005">
    <property type="protein sequence ID" value="KAL0419417.1"/>
    <property type="molecule type" value="Genomic_DNA"/>
</dbReference>
<comment type="function">
    <text evidence="3">Required for the assembly of the mitochondrial membrane respiratory chain NADH dehydrogenase (Complex I). Involved in mid-late stages of complex I assembly.</text>
</comment>
<evidence type="ECO:0000256" key="2">
    <source>
        <dbReference type="ARBA" id="ARBA00039785"/>
    </source>
</evidence>
<dbReference type="Pfam" id="PF01266">
    <property type="entry name" value="DAO"/>
    <property type="match status" value="1"/>
</dbReference>